<name>A0ABQ7FWQ2_DUNSA</name>
<evidence type="ECO:0000313" key="2">
    <source>
        <dbReference type="Proteomes" id="UP000815325"/>
    </source>
</evidence>
<evidence type="ECO:0008006" key="3">
    <source>
        <dbReference type="Google" id="ProtNLM"/>
    </source>
</evidence>
<gene>
    <name evidence="1" type="ORF">DUNSADRAFT_2059</name>
</gene>
<reference evidence="1" key="1">
    <citation type="submission" date="2017-08" db="EMBL/GenBank/DDBJ databases">
        <authorList>
            <person name="Polle J.E."/>
            <person name="Barry K."/>
            <person name="Cushman J."/>
            <person name="Schmutz J."/>
            <person name="Tran D."/>
            <person name="Hathwaick L.T."/>
            <person name="Yim W.C."/>
            <person name="Jenkins J."/>
            <person name="Mckie-Krisberg Z.M."/>
            <person name="Prochnik S."/>
            <person name="Lindquist E."/>
            <person name="Dockter R.B."/>
            <person name="Adam C."/>
            <person name="Molina H."/>
            <person name="Bunkerborg J."/>
            <person name="Jin E."/>
            <person name="Buchheim M."/>
            <person name="Magnuson J."/>
        </authorList>
    </citation>
    <scope>NUCLEOTIDE SEQUENCE</scope>
    <source>
        <strain evidence="1">CCAP 19/18</strain>
    </source>
</reference>
<comment type="caution">
    <text evidence="1">The sequence shown here is derived from an EMBL/GenBank/DDBJ whole genome shotgun (WGS) entry which is preliminary data.</text>
</comment>
<dbReference type="Proteomes" id="UP000815325">
    <property type="component" value="Unassembled WGS sequence"/>
</dbReference>
<dbReference type="EMBL" id="MU070716">
    <property type="protein sequence ID" value="KAF5826787.1"/>
    <property type="molecule type" value="Genomic_DNA"/>
</dbReference>
<evidence type="ECO:0000313" key="1">
    <source>
        <dbReference type="EMBL" id="KAF5826787.1"/>
    </source>
</evidence>
<organism evidence="1 2">
    <name type="scientific">Dunaliella salina</name>
    <name type="common">Green alga</name>
    <name type="synonym">Protococcus salinus</name>
    <dbReference type="NCBI Taxonomy" id="3046"/>
    <lineage>
        <taxon>Eukaryota</taxon>
        <taxon>Viridiplantae</taxon>
        <taxon>Chlorophyta</taxon>
        <taxon>core chlorophytes</taxon>
        <taxon>Chlorophyceae</taxon>
        <taxon>CS clade</taxon>
        <taxon>Chlamydomonadales</taxon>
        <taxon>Dunaliellaceae</taxon>
        <taxon>Dunaliella</taxon>
    </lineage>
</organism>
<sequence length="34" mass="3728">MRAIWTVYYFATLLPSSCAGSSSPRDTFSKTSVP</sequence>
<proteinExistence type="predicted"/>
<accession>A0ABQ7FWQ2</accession>
<keyword evidence="2" id="KW-1185">Reference proteome</keyword>
<protein>
    <recommendedName>
        <fullName evidence="3">Encoded protein</fullName>
    </recommendedName>
</protein>